<dbReference type="GO" id="GO:0008017">
    <property type="term" value="F:microtubule binding"/>
    <property type="evidence" value="ECO:0007669"/>
    <property type="project" value="InterPro"/>
</dbReference>
<evidence type="ECO:0000313" key="12">
    <source>
        <dbReference type="Proteomes" id="UP001652741"/>
    </source>
</evidence>
<dbReference type="GO" id="GO:0051231">
    <property type="term" value="P:spindle elongation"/>
    <property type="evidence" value="ECO:0007669"/>
    <property type="project" value="TreeGrafter"/>
</dbReference>
<name>A0A1S3PJR7_SALSA</name>
<evidence type="ECO:0000313" key="13">
    <source>
        <dbReference type="RefSeq" id="XP_014027624.2"/>
    </source>
</evidence>
<dbReference type="InterPro" id="IPR027640">
    <property type="entry name" value="Kinesin-like_fam"/>
</dbReference>
<feature type="region of interest" description="Disordered" evidence="10">
    <location>
        <begin position="628"/>
        <end position="704"/>
    </location>
</feature>
<dbReference type="Proteomes" id="UP001652741">
    <property type="component" value="Chromosome ssa24"/>
</dbReference>
<dbReference type="GO" id="GO:0007052">
    <property type="term" value="P:mitotic spindle organization"/>
    <property type="evidence" value="ECO:0007669"/>
    <property type="project" value="TreeGrafter"/>
</dbReference>
<dbReference type="InterPro" id="IPR019821">
    <property type="entry name" value="Kinesin_motor_CS"/>
</dbReference>
<comment type="subcellular location">
    <subcellularLocation>
        <location evidence="1">Cytoplasm</location>
        <location evidence="1">Cytoskeleton</location>
    </subcellularLocation>
</comment>
<gene>
    <name evidence="13" type="primary">LOC106585681</name>
</gene>
<keyword evidence="12" id="KW-1185">Reference proteome</keyword>
<dbReference type="InterPro" id="IPR001752">
    <property type="entry name" value="Kinesin_motor_dom"/>
</dbReference>
<dbReference type="PROSITE" id="PS00411">
    <property type="entry name" value="KINESIN_MOTOR_1"/>
    <property type="match status" value="1"/>
</dbReference>
<evidence type="ECO:0000259" key="11">
    <source>
        <dbReference type="PROSITE" id="PS50067"/>
    </source>
</evidence>
<dbReference type="GeneID" id="106585681"/>
<dbReference type="SMART" id="SM00129">
    <property type="entry name" value="KISc"/>
    <property type="match status" value="1"/>
</dbReference>
<protein>
    <submittedName>
        <fullName evidence="13">Kinesin-like protein KIF27 isoform X1</fullName>
    </submittedName>
</protein>
<feature type="compositionally biased region" description="Polar residues" evidence="10">
    <location>
        <begin position="653"/>
        <end position="677"/>
    </location>
</feature>
<evidence type="ECO:0000256" key="2">
    <source>
        <dbReference type="ARBA" id="ARBA00022490"/>
    </source>
</evidence>
<dbReference type="GO" id="GO:0005874">
    <property type="term" value="C:microtubule"/>
    <property type="evidence" value="ECO:0007669"/>
    <property type="project" value="UniProtKB-KW"/>
</dbReference>
<evidence type="ECO:0000256" key="6">
    <source>
        <dbReference type="ARBA" id="ARBA00023054"/>
    </source>
</evidence>
<evidence type="ECO:0000256" key="5">
    <source>
        <dbReference type="ARBA" id="ARBA00022840"/>
    </source>
</evidence>
<dbReference type="Pfam" id="PF00225">
    <property type="entry name" value="Kinesin"/>
    <property type="match status" value="1"/>
</dbReference>
<dbReference type="Pfam" id="PF23203">
    <property type="entry name" value="KIF21A"/>
    <property type="match status" value="1"/>
</dbReference>
<keyword evidence="4 8" id="KW-0547">Nucleotide-binding</keyword>
<reference evidence="13" key="1">
    <citation type="submission" date="2025-08" db="UniProtKB">
        <authorList>
            <consortium name="RefSeq"/>
        </authorList>
    </citation>
    <scope>IDENTIFICATION</scope>
</reference>
<dbReference type="PROSITE" id="PS50067">
    <property type="entry name" value="KINESIN_MOTOR_2"/>
    <property type="match status" value="1"/>
</dbReference>
<dbReference type="InterPro" id="IPR056532">
    <property type="entry name" value="KIF21A/B_hel_2"/>
</dbReference>
<comment type="similarity">
    <text evidence="8">Belongs to the TRAFAC class myosin-kinesin ATPase superfamily. Kinesin family.</text>
</comment>
<dbReference type="SUPFAM" id="SSF52540">
    <property type="entry name" value="P-loop containing nucleoside triphosphate hydrolases"/>
    <property type="match status" value="1"/>
</dbReference>
<keyword evidence="3" id="KW-0493">Microtubule</keyword>
<evidence type="ECO:0000256" key="7">
    <source>
        <dbReference type="ARBA" id="ARBA00023212"/>
    </source>
</evidence>
<sequence>MLPASCLVMGEVCVRVAVRIRPLLPKEVLHNHQVCVRVVPDSAQVMLGSDRTFSFDHAFGPTASQDQFYESCVKPLVASLVDGYNATVFAYGQTGSGKTYTLGGGHVASLVEEESGIIGQAAADLFLLLGERRAADVRSAADVRVSYVELYREELRDLLELHTAHRELHIREDDRGNTVVVGARETVITSAEELQSVLEAGNALRHTGPTQMNERSSRSHAIVTVQLTQHNHDDGSVRSSKLHLVDLAGSERAARTGNTGLRLKESVHINTGLLALGNVIRALSDPHRRGNHVPYRDAKITRLLRDSLGGSAHTLMVACVSPSHHNVTETLSVLQFASRARHVKNQPGLCPARACPGWQPGEARVEELEQEVQTLREALRKRDKTGGGVFMTDSSKQTPQEELDNRGAGLVEEPQYCCLAQDAAFILEELQSSTLSPALQHRLQEWLGRHEELSHSCHTDHQHPVGDTGDKPHHNTILQLRRELRKCQDTLAIDEQVFDQREAELQQVQRQVQTLLQEKQRHLQSLQEERELRRKQSEQLVEQQLLIDRLRGDLLTSRMASSGALLETGASGKSAKRPHSVPLISQGHCGTRKIHTSPPACSLERVMAAFKTRSQLLLAQIEERDEVICPQREQEEAEEEDQGGSKGFRHSMNRTWTSRPNPACFNQNQTQNTSLDQIQDGLQLPQPSKLPTEREERRVRRSQTVNLQRLQQAETQSRASLQTIGSRDLYRTKDLGTDNMAVFQNGACKDSEEKLSESRTWLEQEEERALQRRRGLQELEEELRHREEVLQHREACVQERKQLQIKRLRSSQALSQDFLRVSARLGALDQELEERGGVRRRLSSPAAGLCGVSMEELLKERESLRLRRDTLDTQLRDGRVLTPEEEHALLQLEEALEALDAAVEFKNRSIQERQRELGDTSNPAHGDEDEDIMRALRELPLPEASALLVKYFNKVVCLRESEQRLQLRCEELELQTGEQEAVTREMEAALQRLTLDTDRRLTEQHREHQHSIQLLLQQCREGGSGNSGQAVQARLQQLERDLFFYKSSSRELKRKLRELVTKSLPPQAPELQTQGRKGASDGAGDSPSLQTPRVELAPVRLSRRELRQLSPSDPRSTRVRYTMRASRGSFQEDSIEVPRNTY</sequence>
<dbReference type="PANTHER" id="PTHR47969:SF25">
    <property type="entry name" value="KINESIN MOTOR DOMAIN-CONTAINING PROTEIN"/>
    <property type="match status" value="1"/>
</dbReference>
<keyword evidence="5 8" id="KW-0067">ATP-binding</keyword>
<dbReference type="GO" id="GO:0003777">
    <property type="term" value="F:microtubule motor activity"/>
    <property type="evidence" value="ECO:0007669"/>
    <property type="project" value="InterPro"/>
</dbReference>
<keyword evidence="2" id="KW-0963">Cytoplasm</keyword>
<dbReference type="PRINTS" id="PR00380">
    <property type="entry name" value="KINESINHEAVY"/>
</dbReference>
<evidence type="ECO:0000256" key="8">
    <source>
        <dbReference type="PROSITE-ProRule" id="PRU00283"/>
    </source>
</evidence>
<evidence type="ECO:0000256" key="9">
    <source>
        <dbReference type="SAM" id="Coils"/>
    </source>
</evidence>
<keyword evidence="8" id="KW-0505">Motor protein</keyword>
<feature type="region of interest" description="Disordered" evidence="10">
    <location>
        <begin position="1059"/>
        <end position="1142"/>
    </location>
</feature>
<evidence type="ECO:0000256" key="4">
    <source>
        <dbReference type="ARBA" id="ARBA00022741"/>
    </source>
</evidence>
<keyword evidence="6 9" id="KW-0175">Coiled coil</keyword>
<dbReference type="CDD" id="cd01372">
    <property type="entry name" value="KISc_KIF4"/>
    <property type="match status" value="1"/>
</dbReference>
<evidence type="ECO:0000256" key="10">
    <source>
        <dbReference type="SAM" id="MobiDB-lite"/>
    </source>
</evidence>
<dbReference type="GO" id="GO:0005524">
    <property type="term" value="F:ATP binding"/>
    <property type="evidence" value="ECO:0007669"/>
    <property type="project" value="UniProtKB-UniRule"/>
</dbReference>
<keyword evidence="7" id="KW-0206">Cytoskeleton</keyword>
<dbReference type="InterPro" id="IPR027417">
    <property type="entry name" value="P-loop_NTPase"/>
</dbReference>
<evidence type="ECO:0000256" key="1">
    <source>
        <dbReference type="ARBA" id="ARBA00004245"/>
    </source>
</evidence>
<feature type="domain" description="Kinesin motor" evidence="11">
    <location>
        <begin position="13"/>
        <end position="343"/>
    </location>
</feature>
<dbReference type="PANTHER" id="PTHR47969">
    <property type="entry name" value="CHROMOSOME-ASSOCIATED KINESIN KIF4A-RELATED"/>
    <property type="match status" value="1"/>
</dbReference>
<dbReference type="GO" id="GO:0005875">
    <property type="term" value="C:microtubule associated complex"/>
    <property type="evidence" value="ECO:0007669"/>
    <property type="project" value="TreeGrafter"/>
</dbReference>
<dbReference type="KEGG" id="sasa:106585681"/>
<accession>A0A1S3PJR7</accession>
<dbReference type="RefSeq" id="XP_014027624.2">
    <property type="nucleotide sequence ID" value="XM_014172149.2"/>
</dbReference>
<organism evidence="12 13">
    <name type="scientific">Salmo salar</name>
    <name type="common">Atlantic salmon</name>
    <dbReference type="NCBI Taxonomy" id="8030"/>
    <lineage>
        <taxon>Eukaryota</taxon>
        <taxon>Metazoa</taxon>
        <taxon>Chordata</taxon>
        <taxon>Craniata</taxon>
        <taxon>Vertebrata</taxon>
        <taxon>Euteleostomi</taxon>
        <taxon>Actinopterygii</taxon>
        <taxon>Neopterygii</taxon>
        <taxon>Teleostei</taxon>
        <taxon>Protacanthopterygii</taxon>
        <taxon>Salmoniformes</taxon>
        <taxon>Salmonidae</taxon>
        <taxon>Salmoninae</taxon>
        <taxon>Salmo</taxon>
    </lineage>
</organism>
<dbReference type="AlphaFoldDB" id="A0A1S3PJR7"/>
<evidence type="ECO:0000256" key="3">
    <source>
        <dbReference type="ARBA" id="ARBA00022701"/>
    </source>
</evidence>
<dbReference type="Gene3D" id="3.40.850.10">
    <property type="entry name" value="Kinesin motor domain"/>
    <property type="match status" value="1"/>
</dbReference>
<feature type="coiled-coil region" evidence="9">
    <location>
        <begin position="854"/>
        <end position="909"/>
    </location>
</feature>
<feature type="coiled-coil region" evidence="9">
    <location>
        <begin position="498"/>
        <end position="543"/>
    </location>
</feature>
<feature type="region of interest" description="Disordered" evidence="10">
    <location>
        <begin position="567"/>
        <end position="591"/>
    </location>
</feature>
<feature type="binding site" evidence="8">
    <location>
        <begin position="92"/>
        <end position="99"/>
    </location>
    <ligand>
        <name>ATP</name>
        <dbReference type="ChEBI" id="CHEBI:30616"/>
    </ligand>
</feature>
<dbReference type="InterPro" id="IPR036961">
    <property type="entry name" value="Kinesin_motor_dom_sf"/>
</dbReference>
<dbReference type="GO" id="GO:0007018">
    <property type="term" value="P:microtubule-based movement"/>
    <property type="evidence" value="ECO:0007669"/>
    <property type="project" value="InterPro"/>
</dbReference>
<proteinExistence type="inferred from homology"/>